<evidence type="ECO:0000256" key="1">
    <source>
        <dbReference type="SAM" id="Phobius"/>
    </source>
</evidence>
<dbReference type="AlphaFoldDB" id="Q2SN99"/>
<keyword evidence="1" id="KW-1133">Transmembrane helix</keyword>
<name>Q2SN99_HAHCH</name>
<dbReference type="KEGG" id="hch:HCH_00989"/>
<dbReference type="EMBL" id="CP000155">
    <property type="protein sequence ID" value="ABC27875.1"/>
    <property type="molecule type" value="Genomic_DNA"/>
</dbReference>
<dbReference type="OrthoDB" id="8912654at2"/>
<dbReference type="HOGENOM" id="CLU_086035_1_0_6"/>
<keyword evidence="3" id="KW-1185">Reference proteome</keyword>
<dbReference type="eggNOG" id="ENOG5030X71">
    <property type="taxonomic scope" value="Bacteria"/>
</dbReference>
<dbReference type="RefSeq" id="WP_011394950.1">
    <property type="nucleotide sequence ID" value="NC_007645.1"/>
</dbReference>
<gene>
    <name evidence="2" type="ordered locus">HCH_00989</name>
</gene>
<dbReference type="STRING" id="349521.HCH_00989"/>
<reference evidence="2 3" key="1">
    <citation type="journal article" date="2005" name="Nucleic Acids Res.">
        <title>Genomic blueprint of Hahella chejuensis, a marine microbe producing an algicidal agent.</title>
        <authorList>
            <person name="Jeong H."/>
            <person name="Yim J.H."/>
            <person name="Lee C."/>
            <person name="Choi S.-H."/>
            <person name="Park Y.K."/>
            <person name="Yoon S.H."/>
            <person name="Hur C.-G."/>
            <person name="Kang H.-Y."/>
            <person name="Kim D."/>
            <person name="Lee H.H."/>
            <person name="Park K.H."/>
            <person name="Park S.-H."/>
            <person name="Park H.-S."/>
            <person name="Lee H.K."/>
            <person name="Oh T.K."/>
            <person name="Kim J.F."/>
        </authorList>
    </citation>
    <scope>NUCLEOTIDE SEQUENCE [LARGE SCALE GENOMIC DNA]</scope>
    <source>
        <strain evidence="2 3">KCTC 2396</strain>
    </source>
</reference>
<dbReference type="Proteomes" id="UP000000238">
    <property type="component" value="Chromosome"/>
</dbReference>
<evidence type="ECO:0000313" key="3">
    <source>
        <dbReference type="Proteomes" id="UP000000238"/>
    </source>
</evidence>
<sequence>MEAYLATIFSFPTVVFTVLLGIVVCYWILAIIGLLDLDPFDLDLDLDVADAQGLAGLMVTLGLTGVPLPLVLSFLAMYGWLLTYFVSLYILIPMFGGVILYIAGAGVIAIAFGISILLTAKSIRPLRPLFRKAYGTASAKVVVIGRTGTVRSGSISETFGEAEITIDGAHLILKVRGEAGLNLKRGDKVIFIKYLEAENAYQVMPEEDFLADS</sequence>
<keyword evidence="1" id="KW-0812">Transmembrane</keyword>
<proteinExistence type="predicted"/>
<accession>Q2SN99</accession>
<feature type="transmembrane region" description="Helical" evidence="1">
    <location>
        <begin position="75"/>
        <end position="92"/>
    </location>
</feature>
<organism evidence="2 3">
    <name type="scientific">Hahella chejuensis (strain KCTC 2396)</name>
    <dbReference type="NCBI Taxonomy" id="349521"/>
    <lineage>
        <taxon>Bacteria</taxon>
        <taxon>Pseudomonadati</taxon>
        <taxon>Pseudomonadota</taxon>
        <taxon>Gammaproteobacteria</taxon>
        <taxon>Oceanospirillales</taxon>
        <taxon>Hahellaceae</taxon>
        <taxon>Hahella</taxon>
    </lineage>
</organism>
<feature type="transmembrane region" description="Helical" evidence="1">
    <location>
        <begin position="98"/>
        <end position="120"/>
    </location>
</feature>
<evidence type="ECO:0000313" key="2">
    <source>
        <dbReference type="EMBL" id="ABC27875.1"/>
    </source>
</evidence>
<protein>
    <recommendedName>
        <fullName evidence="4">DUF1449 domain-containing protein</fullName>
    </recommendedName>
</protein>
<feature type="transmembrane region" description="Helical" evidence="1">
    <location>
        <begin position="7"/>
        <end position="29"/>
    </location>
</feature>
<keyword evidence="1" id="KW-0472">Membrane</keyword>
<evidence type="ECO:0008006" key="4">
    <source>
        <dbReference type="Google" id="ProtNLM"/>
    </source>
</evidence>